<gene>
    <name evidence="1" type="ORF">Scep_010047</name>
</gene>
<keyword evidence="2" id="KW-1185">Reference proteome</keyword>
<organism evidence="1 2">
    <name type="scientific">Stephania cephalantha</name>
    <dbReference type="NCBI Taxonomy" id="152367"/>
    <lineage>
        <taxon>Eukaryota</taxon>
        <taxon>Viridiplantae</taxon>
        <taxon>Streptophyta</taxon>
        <taxon>Embryophyta</taxon>
        <taxon>Tracheophyta</taxon>
        <taxon>Spermatophyta</taxon>
        <taxon>Magnoliopsida</taxon>
        <taxon>Ranunculales</taxon>
        <taxon>Menispermaceae</taxon>
        <taxon>Menispermoideae</taxon>
        <taxon>Cissampelideae</taxon>
        <taxon>Stephania</taxon>
    </lineage>
</organism>
<evidence type="ECO:0000313" key="1">
    <source>
        <dbReference type="EMBL" id="KAK9140366.1"/>
    </source>
</evidence>
<sequence length="142" mass="16472">MDDQFDEYDVEKAEINRYLKDLEARQAWLRTRQAAKIDAMNLKARAVRGNDRKDCSWIPVTASAAPPVPELYVQSDETASLVQERPRVILRTGQHLRKQLYEELKSGIEGLARHIACRAMPKDIVMRISKELYERSYRAHCV</sequence>
<reference evidence="1 2" key="1">
    <citation type="submission" date="2024-01" db="EMBL/GenBank/DDBJ databases">
        <title>Genome assemblies of Stephania.</title>
        <authorList>
            <person name="Yang L."/>
        </authorList>
    </citation>
    <scope>NUCLEOTIDE SEQUENCE [LARGE SCALE GENOMIC DNA]</scope>
    <source>
        <strain evidence="1">JXDWG</strain>
        <tissue evidence="1">Leaf</tissue>
    </source>
</reference>
<evidence type="ECO:0000313" key="2">
    <source>
        <dbReference type="Proteomes" id="UP001419268"/>
    </source>
</evidence>
<comment type="caution">
    <text evidence="1">The sequence shown here is derived from an EMBL/GenBank/DDBJ whole genome shotgun (WGS) entry which is preliminary data.</text>
</comment>
<dbReference type="AlphaFoldDB" id="A0AAP0PGU9"/>
<dbReference type="Proteomes" id="UP001419268">
    <property type="component" value="Unassembled WGS sequence"/>
</dbReference>
<name>A0AAP0PGU9_9MAGN</name>
<protein>
    <submittedName>
        <fullName evidence="1">Uncharacterized protein</fullName>
    </submittedName>
</protein>
<proteinExistence type="predicted"/>
<accession>A0AAP0PGU9</accession>
<dbReference type="EMBL" id="JBBNAG010000004">
    <property type="protein sequence ID" value="KAK9140366.1"/>
    <property type="molecule type" value="Genomic_DNA"/>
</dbReference>